<proteinExistence type="predicted"/>
<dbReference type="HOGENOM" id="CLU_3218690_0_0_5"/>
<dbReference type="KEGG" id="mmn:midi_00244"/>
<keyword evidence="2" id="KW-1185">Reference proteome</keyword>
<sequence>MLKINLRAELEVLNKTFLSLEVGTELLKEQFEDKYFALNFRRVI</sequence>
<dbReference type="EMBL" id="CP002130">
    <property type="protein sequence ID" value="AEI88560.1"/>
    <property type="molecule type" value="Genomic_DNA"/>
</dbReference>
<evidence type="ECO:0000313" key="2">
    <source>
        <dbReference type="Proteomes" id="UP000006639"/>
    </source>
</evidence>
<organism evidence="1 2">
    <name type="scientific">Midichloria mitochondrii (strain IricVA)</name>
    <dbReference type="NCBI Taxonomy" id="696127"/>
    <lineage>
        <taxon>Bacteria</taxon>
        <taxon>Pseudomonadati</taxon>
        <taxon>Pseudomonadota</taxon>
        <taxon>Alphaproteobacteria</taxon>
        <taxon>Rickettsiales</taxon>
        <taxon>Candidatus Midichloriaceae</taxon>
        <taxon>Candidatus Midichloria</taxon>
    </lineage>
</organism>
<accession>F7XV61</accession>
<name>F7XV61_MIDMI</name>
<dbReference type="Proteomes" id="UP000006639">
    <property type="component" value="Chromosome"/>
</dbReference>
<dbReference type="AlphaFoldDB" id="F7XV61"/>
<evidence type="ECO:0000313" key="1">
    <source>
        <dbReference type="EMBL" id="AEI88560.1"/>
    </source>
</evidence>
<reference evidence="1 2" key="1">
    <citation type="journal article" date="2011" name="Mol. Biol. Evol.">
        <title>Phylogenomic evidence for the presence of a flagellum and cbb3 oxidase in the free-living mitochondrial ancestor.</title>
        <authorList>
            <person name="Sassera D."/>
            <person name="Lo N."/>
            <person name="Epis S."/>
            <person name="D'Auria G."/>
            <person name="Montagna M."/>
            <person name="Comandatore F."/>
            <person name="Horner D."/>
            <person name="Pereto J."/>
            <person name="Luciano A.M."/>
            <person name="Franciosi F."/>
            <person name="Ferri E."/>
            <person name="Crotti E."/>
            <person name="Bazzocchi C."/>
            <person name="Daffonchio D."/>
            <person name="Sacchi L."/>
            <person name="Moya A."/>
            <person name="Latorre A."/>
            <person name="Bandi C."/>
        </authorList>
    </citation>
    <scope>NUCLEOTIDE SEQUENCE [LARGE SCALE GENOMIC DNA]</scope>
    <source>
        <strain evidence="1 2">IricVA</strain>
    </source>
</reference>
<gene>
    <name evidence="1" type="ordered locus">midi_00244</name>
</gene>
<protein>
    <submittedName>
        <fullName evidence="1">Uncharacterized protein</fullName>
    </submittedName>
</protein>
<dbReference type="RefSeq" id="WP_013950776.1">
    <property type="nucleotide sequence ID" value="NC_015722.1"/>
</dbReference>